<name>A0AAE1FRQ4_PETCI</name>
<dbReference type="AlphaFoldDB" id="A0AAE1FRQ4"/>
<proteinExistence type="predicted"/>
<organism evidence="1 2">
    <name type="scientific">Petrolisthes cinctipes</name>
    <name type="common">Flat porcelain crab</name>
    <dbReference type="NCBI Taxonomy" id="88211"/>
    <lineage>
        <taxon>Eukaryota</taxon>
        <taxon>Metazoa</taxon>
        <taxon>Ecdysozoa</taxon>
        <taxon>Arthropoda</taxon>
        <taxon>Crustacea</taxon>
        <taxon>Multicrustacea</taxon>
        <taxon>Malacostraca</taxon>
        <taxon>Eumalacostraca</taxon>
        <taxon>Eucarida</taxon>
        <taxon>Decapoda</taxon>
        <taxon>Pleocyemata</taxon>
        <taxon>Anomura</taxon>
        <taxon>Galatheoidea</taxon>
        <taxon>Porcellanidae</taxon>
        <taxon>Petrolisthes</taxon>
    </lineage>
</organism>
<accession>A0AAE1FRQ4</accession>
<dbReference type="Proteomes" id="UP001286313">
    <property type="component" value="Unassembled WGS sequence"/>
</dbReference>
<gene>
    <name evidence="1" type="ORF">Pcinc_017000</name>
</gene>
<keyword evidence="2" id="KW-1185">Reference proteome</keyword>
<reference evidence="1" key="1">
    <citation type="submission" date="2023-10" db="EMBL/GenBank/DDBJ databases">
        <title>Genome assemblies of two species of porcelain crab, Petrolisthes cinctipes and Petrolisthes manimaculis (Anomura: Porcellanidae).</title>
        <authorList>
            <person name="Angst P."/>
        </authorList>
    </citation>
    <scope>NUCLEOTIDE SEQUENCE</scope>
    <source>
        <strain evidence="1">PB745_01</strain>
        <tissue evidence="1">Gill</tissue>
    </source>
</reference>
<evidence type="ECO:0000313" key="2">
    <source>
        <dbReference type="Proteomes" id="UP001286313"/>
    </source>
</evidence>
<comment type="caution">
    <text evidence="1">The sequence shown here is derived from an EMBL/GenBank/DDBJ whole genome shotgun (WGS) entry which is preliminary data.</text>
</comment>
<dbReference type="EMBL" id="JAWQEG010001559">
    <property type="protein sequence ID" value="KAK3878416.1"/>
    <property type="molecule type" value="Genomic_DNA"/>
</dbReference>
<sequence length="107" mass="12043">MRLPPHPSAATLYLGYCQATEKRAECRSLRVNIWLKLSFSFPEKSRTVRSWAPNSCLTARGQESRLETLAKASAMVKPSMILIPLTLRAGGELRENFPTILRTLLNI</sequence>
<evidence type="ECO:0000313" key="1">
    <source>
        <dbReference type="EMBL" id="KAK3878416.1"/>
    </source>
</evidence>
<protein>
    <submittedName>
        <fullName evidence="1">Uncharacterized protein</fullName>
    </submittedName>
</protein>